<reference evidence="2" key="1">
    <citation type="submission" date="2023-06" db="EMBL/GenBank/DDBJ databases">
        <authorList>
            <consortium name="Lawrence Berkeley National Laboratory"/>
            <person name="Ahrendt S."/>
            <person name="Sahu N."/>
            <person name="Indic B."/>
            <person name="Wong-Bajracharya J."/>
            <person name="Merenyi Z."/>
            <person name="Ke H.-M."/>
            <person name="Monk M."/>
            <person name="Kocsube S."/>
            <person name="Drula E."/>
            <person name="Lipzen A."/>
            <person name="Balint B."/>
            <person name="Henrissat B."/>
            <person name="Andreopoulos B."/>
            <person name="Martin F.M."/>
            <person name="Harder C.B."/>
            <person name="Rigling D."/>
            <person name="Ford K.L."/>
            <person name="Foster G.D."/>
            <person name="Pangilinan J."/>
            <person name="Papanicolaou A."/>
            <person name="Barry K."/>
            <person name="LaButti K."/>
            <person name="Viragh M."/>
            <person name="Koriabine M."/>
            <person name="Yan M."/>
            <person name="Riley R."/>
            <person name="Champramary S."/>
            <person name="Plett K.L."/>
            <person name="Tsai I.J."/>
            <person name="Slot J."/>
            <person name="Sipos G."/>
            <person name="Plett J."/>
            <person name="Nagy L.G."/>
            <person name="Grigoriev I.V."/>
        </authorList>
    </citation>
    <scope>NUCLEOTIDE SEQUENCE</scope>
    <source>
        <strain evidence="2">CCBAS 213</strain>
    </source>
</reference>
<protein>
    <submittedName>
        <fullName evidence="2">Uncharacterized protein</fullName>
    </submittedName>
</protein>
<evidence type="ECO:0000313" key="3">
    <source>
        <dbReference type="Proteomes" id="UP001175211"/>
    </source>
</evidence>
<keyword evidence="3" id="KW-1185">Reference proteome</keyword>
<dbReference type="RefSeq" id="XP_060325512.1">
    <property type="nucleotide sequence ID" value="XM_060483989.1"/>
</dbReference>
<dbReference type="GeneID" id="85367537"/>
<dbReference type="AlphaFoldDB" id="A0AA39MTG4"/>
<proteinExistence type="predicted"/>
<evidence type="ECO:0000313" key="2">
    <source>
        <dbReference type="EMBL" id="KAK0445608.1"/>
    </source>
</evidence>
<sequence length="313" mass="33509">MFCAAAFFTLLTALSGVTALPFSDLVRSLPRDITHIAVDEAKGHYLAFKRDGSLYGGYPVDDASSSSVERRAASQCAQLSVDEAQTLSGWDAIVQYANDNWGSGSRNIVTNPSDYVDSPAQVCITDDVVQLSFSGDPVCQTHTASSQGTLVGTEGEVDIEVDQGFNTDTSYTMSTASTIGVSDTLTVKIGVPEVAEVTEALTISASVTDTTSSTFDVSYNDVSKVTIKMTAPEGKTCNAQTSTKTCNIQATGNIRYLATGWIWFNYNDKTQGHYKWAVSIESVLTNQDDRSSFATFKGSMVANTYTSYAGNCQ</sequence>
<evidence type="ECO:0000256" key="1">
    <source>
        <dbReference type="SAM" id="SignalP"/>
    </source>
</evidence>
<accession>A0AA39MTG4</accession>
<dbReference type="Proteomes" id="UP001175211">
    <property type="component" value="Unassembled WGS sequence"/>
</dbReference>
<keyword evidence="1" id="KW-0732">Signal</keyword>
<feature type="signal peptide" evidence="1">
    <location>
        <begin position="1"/>
        <end position="19"/>
    </location>
</feature>
<feature type="chain" id="PRO_5041387185" evidence="1">
    <location>
        <begin position="20"/>
        <end position="313"/>
    </location>
</feature>
<dbReference type="EMBL" id="JAUEPS010000049">
    <property type="protein sequence ID" value="KAK0445608.1"/>
    <property type="molecule type" value="Genomic_DNA"/>
</dbReference>
<organism evidence="2 3">
    <name type="scientific">Armillaria tabescens</name>
    <name type="common">Ringless honey mushroom</name>
    <name type="synonym">Agaricus tabescens</name>
    <dbReference type="NCBI Taxonomy" id="1929756"/>
    <lineage>
        <taxon>Eukaryota</taxon>
        <taxon>Fungi</taxon>
        <taxon>Dikarya</taxon>
        <taxon>Basidiomycota</taxon>
        <taxon>Agaricomycotina</taxon>
        <taxon>Agaricomycetes</taxon>
        <taxon>Agaricomycetidae</taxon>
        <taxon>Agaricales</taxon>
        <taxon>Marasmiineae</taxon>
        <taxon>Physalacriaceae</taxon>
        <taxon>Desarmillaria</taxon>
    </lineage>
</organism>
<gene>
    <name evidence="2" type="ORF">EV420DRAFT_920597</name>
</gene>
<name>A0AA39MTG4_ARMTA</name>
<comment type="caution">
    <text evidence="2">The sequence shown here is derived from an EMBL/GenBank/DDBJ whole genome shotgun (WGS) entry which is preliminary data.</text>
</comment>